<reference evidence="1" key="1">
    <citation type="journal article" date="2022" name="bioRxiv">
        <title>Sequencing and chromosome-scale assembly of the giantPleurodeles waltlgenome.</title>
        <authorList>
            <person name="Brown T."/>
            <person name="Elewa A."/>
            <person name="Iarovenko S."/>
            <person name="Subramanian E."/>
            <person name="Araus A.J."/>
            <person name="Petzold A."/>
            <person name="Susuki M."/>
            <person name="Suzuki K.-i.T."/>
            <person name="Hayashi T."/>
            <person name="Toyoda A."/>
            <person name="Oliveira C."/>
            <person name="Osipova E."/>
            <person name="Leigh N.D."/>
            <person name="Simon A."/>
            <person name="Yun M.H."/>
        </authorList>
    </citation>
    <scope>NUCLEOTIDE SEQUENCE</scope>
    <source>
        <strain evidence="1">20211129_DDA</strain>
        <tissue evidence="1">Liver</tissue>
    </source>
</reference>
<dbReference type="EMBL" id="JANPWB010000013">
    <property type="protein sequence ID" value="KAJ1108031.1"/>
    <property type="molecule type" value="Genomic_DNA"/>
</dbReference>
<evidence type="ECO:0000313" key="1">
    <source>
        <dbReference type="EMBL" id="KAJ1108031.1"/>
    </source>
</evidence>
<proteinExistence type="predicted"/>
<dbReference type="Proteomes" id="UP001066276">
    <property type="component" value="Chromosome 9"/>
</dbReference>
<gene>
    <name evidence="1" type="ORF">NDU88_005415</name>
</gene>
<keyword evidence="2" id="KW-1185">Reference proteome</keyword>
<name>A0AAV7MW75_PLEWA</name>
<comment type="caution">
    <text evidence="1">The sequence shown here is derived from an EMBL/GenBank/DDBJ whole genome shotgun (WGS) entry which is preliminary data.</text>
</comment>
<accession>A0AAV7MW75</accession>
<protein>
    <submittedName>
        <fullName evidence="1">Uncharacterized protein</fullName>
    </submittedName>
</protein>
<evidence type="ECO:0000313" key="2">
    <source>
        <dbReference type="Proteomes" id="UP001066276"/>
    </source>
</evidence>
<sequence length="159" mass="17254">MSVPLSVVLGFGADLEVKEFGGAEGVVQGGFDFEGGFVDDGYASSSFVGAVSARDLYPFEMAMAMSGAEESFHKVSVRKAASGEVESSRSQTSMACLRAERVLRSMQRRWLVLILGGMWALLQVKPQLWQEKGPCALFGKAWRQVVSRLVLSARRVSAL</sequence>
<dbReference type="AlphaFoldDB" id="A0AAV7MW75"/>
<organism evidence="1 2">
    <name type="scientific">Pleurodeles waltl</name>
    <name type="common">Iberian ribbed newt</name>
    <dbReference type="NCBI Taxonomy" id="8319"/>
    <lineage>
        <taxon>Eukaryota</taxon>
        <taxon>Metazoa</taxon>
        <taxon>Chordata</taxon>
        <taxon>Craniata</taxon>
        <taxon>Vertebrata</taxon>
        <taxon>Euteleostomi</taxon>
        <taxon>Amphibia</taxon>
        <taxon>Batrachia</taxon>
        <taxon>Caudata</taxon>
        <taxon>Salamandroidea</taxon>
        <taxon>Salamandridae</taxon>
        <taxon>Pleurodelinae</taxon>
        <taxon>Pleurodeles</taxon>
    </lineage>
</organism>